<dbReference type="EMBL" id="JBHRSW010000007">
    <property type="protein sequence ID" value="MFC3121200.1"/>
    <property type="molecule type" value="Genomic_DNA"/>
</dbReference>
<comment type="catalytic activity">
    <reaction evidence="6">
        <text>guanosine(1835) in 23S rRNA + S-adenosyl-L-methionine = N(2)-methylguanosine(1835) in 23S rRNA + S-adenosyl-L-homocysteine + H(+)</text>
        <dbReference type="Rhea" id="RHEA:42744"/>
        <dbReference type="Rhea" id="RHEA-COMP:10217"/>
        <dbReference type="Rhea" id="RHEA-COMP:10218"/>
        <dbReference type="ChEBI" id="CHEBI:15378"/>
        <dbReference type="ChEBI" id="CHEBI:57856"/>
        <dbReference type="ChEBI" id="CHEBI:59789"/>
        <dbReference type="ChEBI" id="CHEBI:74269"/>
        <dbReference type="ChEBI" id="CHEBI:74481"/>
        <dbReference type="EC" id="2.1.1.174"/>
    </reaction>
</comment>
<sequence>MSNTDFHVNDTVLSLHRYPPSRDKSLQAWDSADEYIIRYIETEDLYSKLGNMLIVNDEFGALCCNFHEYSPTLVSDSFLSHRAIEKNFLKNLSDKDAVPQINYSDALSMTSLNTAFDSVLIKIPRTLALLEHQLIALQQLVHRDTLFIAAGKVKAITNSVLSLIDKHLGKASTSLAQKKARLVFCAIDDSKQSVSPYPTRINDPSINFELINHANVFCREHLDIGARMLLKHLPKSVVNSNSQQENSRSKRVIDLGCGNGVIGIQYLLNHPNHHVMFVDESYMAVASAKAGAEKAGVFDRASFLVSDCLSELQQSQEAAFDLVLCNPPFHQQNTITDDIAWRMFSHAHQYLKVNGELRVVANRHLDYANKLKRLFGGTKIIGSNKKFVVFSAIKN</sequence>
<dbReference type="InterPro" id="IPR029063">
    <property type="entry name" value="SAM-dependent_MTases_sf"/>
</dbReference>
<evidence type="ECO:0000256" key="4">
    <source>
        <dbReference type="ARBA" id="ARBA00022679"/>
    </source>
</evidence>
<feature type="domain" description="Methyltransferase small" evidence="7">
    <location>
        <begin position="208"/>
        <end position="390"/>
    </location>
</feature>
<reference evidence="10" key="1">
    <citation type="journal article" date="2019" name="Int. J. Syst. Evol. Microbiol.">
        <title>The Global Catalogue of Microorganisms (GCM) 10K type strain sequencing project: providing services to taxonomists for standard genome sequencing and annotation.</title>
        <authorList>
            <consortium name="The Broad Institute Genomics Platform"/>
            <consortium name="The Broad Institute Genome Sequencing Center for Infectious Disease"/>
            <person name="Wu L."/>
            <person name="Ma J."/>
        </authorList>
    </citation>
    <scope>NUCLEOTIDE SEQUENCE [LARGE SCALE GENOMIC DNA]</scope>
    <source>
        <strain evidence="10">KCTC 52473</strain>
    </source>
</reference>
<dbReference type="HAMAP" id="MF_01859">
    <property type="entry name" value="23SrRNA_methyltr_G"/>
    <property type="match status" value="1"/>
</dbReference>
<dbReference type="InterPro" id="IPR058679">
    <property type="entry name" value="RlmG_N"/>
</dbReference>
<dbReference type="EC" id="2.1.1.174" evidence="6"/>
<dbReference type="PIRSF" id="PIRSF037565">
    <property type="entry name" value="RRNA_m2G_Mtase_RsmD_prd"/>
    <property type="match status" value="1"/>
</dbReference>
<evidence type="ECO:0000313" key="10">
    <source>
        <dbReference type="Proteomes" id="UP001595478"/>
    </source>
</evidence>
<dbReference type="InterPro" id="IPR017237">
    <property type="entry name" value="RLMG"/>
</dbReference>
<evidence type="ECO:0000313" key="9">
    <source>
        <dbReference type="EMBL" id="MFC3121200.1"/>
    </source>
</evidence>
<keyword evidence="1 6" id="KW-0963">Cytoplasm</keyword>
<accession>A0ABV7FM48</accession>
<evidence type="ECO:0000256" key="5">
    <source>
        <dbReference type="ARBA" id="ARBA00022691"/>
    </source>
</evidence>
<dbReference type="CDD" id="cd02440">
    <property type="entry name" value="AdoMet_MTases"/>
    <property type="match status" value="1"/>
</dbReference>
<dbReference type="GO" id="GO:0008168">
    <property type="term" value="F:methyltransferase activity"/>
    <property type="evidence" value="ECO:0007669"/>
    <property type="project" value="UniProtKB-KW"/>
</dbReference>
<dbReference type="Pfam" id="PF05175">
    <property type="entry name" value="MTS"/>
    <property type="match status" value="1"/>
</dbReference>
<dbReference type="Proteomes" id="UP001595478">
    <property type="component" value="Unassembled WGS sequence"/>
</dbReference>
<dbReference type="RefSeq" id="WP_376919337.1">
    <property type="nucleotide sequence ID" value="NZ_JBHRSW010000007.1"/>
</dbReference>
<dbReference type="GO" id="GO:0032259">
    <property type="term" value="P:methylation"/>
    <property type="evidence" value="ECO:0007669"/>
    <property type="project" value="UniProtKB-KW"/>
</dbReference>
<dbReference type="InterPro" id="IPR046977">
    <property type="entry name" value="RsmC/RlmG"/>
</dbReference>
<dbReference type="SUPFAM" id="SSF53335">
    <property type="entry name" value="S-adenosyl-L-methionine-dependent methyltransferases"/>
    <property type="match status" value="1"/>
</dbReference>
<evidence type="ECO:0000259" key="8">
    <source>
        <dbReference type="Pfam" id="PF26049"/>
    </source>
</evidence>
<keyword evidence="2 6" id="KW-0698">rRNA processing</keyword>
<evidence type="ECO:0000256" key="3">
    <source>
        <dbReference type="ARBA" id="ARBA00022603"/>
    </source>
</evidence>
<keyword evidence="10" id="KW-1185">Reference proteome</keyword>
<dbReference type="Pfam" id="PF26049">
    <property type="entry name" value="RLMG_N"/>
    <property type="match status" value="1"/>
</dbReference>
<dbReference type="Gene3D" id="3.40.50.150">
    <property type="entry name" value="Vaccinia Virus protein VP39"/>
    <property type="match status" value="2"/>
</dbReference>
<keyword evidence="5 6" id="KW-0949">S-adenosyl-L-methionine</keyword>
<comment type="function">
    <text evidence="6">Specifically methylates the guanine in position 1835 (m2G1835) of 23S rRNA.</text>
</comment>
<evidence type="ECO:0000256" key="2">
    <source>
        <dbReference type="ARBA" id="ARBA00022552"/>
    </source>
</evidence>
<comment type="similarity">
    <text evidence="6">Belongs to the methyltransferase superfamily. RlmG family.</text>
</comment>
<evidence type="ECO:0000256" key="1">
    <source>
        <dbReference type="ARBA" id="ARBA00022490"/>
    </source>
</evidence>
<dbReference type="InterPro" id="IPR007848">
    <property type="entry name" value="Small_mtfrase_dom"/>
</dbReference>
<keyword evidence="3 6" id="KW-0489">Methyltransferase</keyword>
<name>A0ABV7FM48_9ALTE</name>
<proteinExistence type="inferred from homology"/>
<feature type="domain" description="RlmG N-terminal" evidence="8">
    <location>
        <begin position="4"/>
        <end position="188"/>
    </location>
</feature>
<organism evidence="9 10">
    <name type="scientific">Agaribacter flavus</name>
    <dbReference type="NCBI Taxonomy" id="1902781"/>
    <lineage>
        <taxon>Bacteria</taxon>
        <taxon>Pseudomonadati</taxon>
        <taxon>Pseudomonadota</taxon>
        <taxon>Gammaproteobacteria</taxon>
        <taxon>Alteromonadales</taxon>
        <taxon>Alteromonadaceae</taxon>
        <taxon>Agaribacter</taxon>
    </lineage>
</organism>
<dbReference type="PANTHER" id="PTHR47816:SF5">
    <property type="entry name" value="RIBOSOMAL RNA LARGE SUBUNIT METHYLTRANSFERASE G"/>
    <property type="match status" value="1"/>
</dbReference>
<evidence type="ECO:0000259" key="7">
    <source>
        <dbReference type="Pfam" id="PF05175"/>
    </source>
</evidence>
<gene>
    <name evidence="6" type="primary">rlmG</name>
    <name evidence="9" type="ORF">ACFOHL_06175</name>
</gene>
<dbReference type="PROSITE" id="PS00092">
    <property type="entry name" value="N6_MTASE"/>
    <property type="match status" value="1"/>
</dbReference>
<dbReference type="PANTHER" id="PTHR47816">
    <property type="entry name" value="RIBOSOMAL RNA SMALL SUBUNIT METHYLTRANSFERASE C"/>
    <property type="match status" value="1"/>
</dbReference>
<comment type="caution">
    <text evidence="9">The sequence shown here is derived from an EMBL/GenBank/DDBJ whole genome shotgun (WGS) entry which is preliminary data.</text>
</comment>
<keyword evidence="4 6" id="KW-0808">Transferase</keyword>
<comment type="subcellular location">
    <subcellularLocation>
        <location evidence="6">Cytoplasm</location>
    </subcellularLocation>
</comment>
<dbReference type="InterPro" id="IPR002052">
    <property type="entry name" value="DNA_methylase_N6_adenine_CS"/>
</dbReference>
<protein>
    <recommendedName>
        <fullName evidence="6">Ribosomal RNA large subunit methyltransferase G</fullName>
        <ecNumber evidence="6">2.1.1.174</ecNumber>
    </recommendedName>
    <alternativeName>
        <fullName evidence="6">23S rRNA m2G1835 methyltransferase</fullName>
    </alternativeName>
    <alternativeName>
        <fullName evidence="6">rRNA (guanine-N(2)-)-methyltransferase RlmG</fullName>
    </alternativeName>
</protein>
<evidence type="ECO:0000256" key="6">
    <source>
        <dbReference type="HAMAP-Rule" id="MF_01859"/>
    </source>
</evidence>